<dbReference type="CDD" id="cd11772">
    <property type="entry name" value="SH3_OSTF1"/>
    <property type="match status" value="1"/>
</dbReference>
<dbReference type="InterPro" id="IPR002110">
    <property type="entry name" value="Ankyrin_rpt"/>
</dbReference>
<sequence length="227" mass="25492">MAMSTKKKLEVPRKPTNMTFKRALFAFESSEPDELCFKEGDLLYIIDWKSNPDWWTAKLKDKKGLVPANYFTPIPNDDGVNPFLDACRRGNAQCLEDCLSMRVPINFQDITGNSGLHYAAKSGHLDILERLLRVPGIRSFTVNREGDTPLHKAASSGRTEICQRLLQIPGCPSKDTKNASGFTPYELTPNAETKAVFLEIEGHKIRTQGGSYSLKDYERSDSEDEIS</sequence>
<feature type="repeat" description="ANK" evidence="4">
    <location>
        <begin position="145"/>
        <end position="167"/>
    </location>
</feature>
<evidence type="ECO:0000256" key="1">
    <source>
        <dbReference type="ARBA" id="ARBA00022443"/>
    </source>
</evidence>
<dbReference type="PANTHER" id="PTHR24171">
    <property type="entry name" value="ANKYRIN REPEAT DOMAIN-CONTAINING PROTEIN 39-RELATED"/>
    <property type="match status" value="1"/>
</dbReference>
<evidence type="ECO:0000259" key="6">
    <source>
        <dbReference type="PROSITE" id="PS50002"/>
    </source>
</evidence>
<dbReference type="PRINTS" id="PR00452">
    <property type="entry name" value="SH3DOMAIN"/>
</dbReference>
<organism evidence="7">
    <name type="scientific">Caligus rogercresseyi</name>
    <name type="common">Sea louse</name>
    <dbReference type="NCBI Taxonomy" id="217165"/>
    <lineage>
        <taxon>Eukaryota</taxon>
        <taxon>Metazoa</taxon>
        <taxon>Ecdysozoa</taxon>
        <taxon>Arthropoda</taxon>
        <taxon>Crustacea</taxon>
        <taxon>Multicrustacea</taxon>
        <taxon>Hexanauplia</taxon>
        <taxon>Copepoda</taxon>
        <taxon>Siphonostomatoida</taxon>
        <taxon>Caligidae</taxon>
        <taxon>Caligus</taxon>
    </lineage>
</organism>
<accession>C1BND9</accession>
<dbReference type="InterPro" id="IPR036770">
    <property type="entry name" value="Ankyrin_rpt-contain_sf"/>
</dbReference>
<evidence type="ECO:0000256" key="4">
    <source>
        <dbReference type="PROSITE-ProRule" id="PRU00023"/>
    </source>
</evidence>
<dbReference type="PANTHER" id="PTHR24171:SF8">
    <property type="entry name" value="BRCA1-ASSOCIATED RING DOMAIN PROTEIN 1"/>
    <property type="match status" value="1"/>
</dbReference>
<dbReference type="Gene3D" id="2.30.30.40">
    <property type="entry name" value="SH3 Domains"/>
    <property type="match status" value="1"/>
</dbReference>
<dbReference type="SMART" id="SM00326">
    <property type="entry name" value="SH3"/>
    <property type="match status" value="1"/>
</dbReference>
<keyword evidence="2" id="KW-0677">Repeat</keyword>
<gene>
    <name evidence="7" type="primary">OSTF1</name>
</gene>
<dbReference type="AlphaFoldDB" id="C1BND9"/>
<dbReference type="PROSITE" id="PS50002">
    <property type="entry name" value="SH3"/>
    <property type="match status" value="1"/>
</dbReference>
<dbReference type="PROSITE" id="PS50088">
    <property type="entry name" value="ANK_REPEAT"/>
    <property type="match status" value="2"/>
</dbReference>
<dbReference type="SMART" id="SM00248">
    <property type="entry name" value="ANK"/>
    <property type="match status" value="3"/>
</dbReference>
<dbReference type="InterPro" id="IPR001452">
    <property type="entry name" value="SH3_domain"/>
</dbReference>
<dbReference type="Gene3D" id="1.25.40.20">
    <property type="entry name" value="Ankyrin repeat-containing domain"/>
    <property type="match status" value="1"/>
</dbReference>
<dbReference type="GO" id="GO:0004842">
    <property type="term" value="F:ubiquitin-protein transferase activity"/>
    <property type="evidence" value="ECO:0007669"/>
    <property type="project" value="TreeGrafter"/>
</dbReference>
<feature type="repeat" description="ANK" evidence="4">
    <location>
        <begin position="111"/>
        <end position="133"/>
    </location>
</feature>
<evidence type="ECO:0000256" key="5">
    <source>
        <dbReference type="PROSITE-ProRule" id="PRU00192"/>
    </source>
</evidence>
<proteinExistence type="evidence at transcript level"/>
<evidence type="ECO:0000256" key="2">
    <source>
        <dbReference type="ARBA" id="ARBA00022737"/>
    </source>
</evidence>
<keyword evidence="3 4" id="KW-0040">ANK repeat</keyword>
<dbReference type="SUPFAM" id="SSF50044">
    <property type="entry name" value="SH3-domain"/>
    <property type="match status" value="1"/>
</dbReference>
<keyword evidence="1 5" id="KW-0728">SH3 domain</keyword>
<dbReference type="Pfam" id="PF12796">
    <property type="entry name" value="Ank_2"/>
    <property type="match status" value="1"/>
</dbReference>
<dbReference type="GO" id="GO:0070531">
    <property type="term" value="C:BRCA1-A complex"/>
    <property type="evidence" value="ECO:0007669"/>
    <property type="project" value="TreeGrafter"/>
</dbReference>
<reference evidence="7" key="1">
    <citation type="submission" date="2009-03" db="EMBL/GenBank/DDBJ databases">
        <title>Caligus rogercresseyi ESTs and full-length cDNAs.</title>
        <authorList>
            <person name="Yasuike M."/>
            <person name="von Schalburg K."/>
            <person name="Cooper G."/>
            <person name="Leong J."/>
            <person name="Jones S.R.M."/>
            <person name="Koop B.F."/>
        </authorList>
    </citation>
    <scope>NUCLEOTIDE SEQUENCE</scope>
    <source>
        <tissue evidence="7">Whole tissue</tissue>
    </source>
</reference>
<dbReference type="Pfam" id="PF00018">
    <property type="entry name" value="SH3_1"/>
    <property type="match status" value="1"/>
</dbReference>
<dbReference type="EMBL" id="BT076118">
    <property type="protein sequence ID" value="ACO10542.1"/>
    <property type="molecule type" value="mRNA"/>
</dbReference>
<protein>
    <submittedName>
        <fullName evidence="7">Osteoclast-stimulating factor 1</fullName>
    </submittedName>
</protein>
<name>C1BND9_CALRO</name>
<dbReference type="GO" id="GO:0031436">
    <property type="term" value="C:BRCA1-BARD1 complex"/>
    <property type="evidence" value="ECO:0007669"/>
    <property type="project" value="TreeGrafter"/>
</dbReference>
<dbReference type="InterPro" id="IPR036028">
    <property type="entry name" value="SH3-like_dom_sf"/>
</dbReference>
<dbReference type="SUPFAM" id="SSF48403">
    <property type="entry name" value="Ankyrin repeat"/>
    <property type="match status" value="1"/>
</dbReference>
<feature type="domain" description="SH3" evidence="6">
    <location>
        <begin position="16"/>
        <end position="76"/>
    </location>
</feature>
<dbReference type="GO" id="GO:0085020">
    <property type="term" value="P:protein K6-linked ubiquitination"/>
    <property type="evidence" value="ECO:0007669"/>
    <property type="project" value="TreeGrafter"/>
</dbReference>
<dbReference type="PROSITE" id="PS50297">
    <property type="entry name" value="ANK_REP_REGION"/>
    <property type="match status" value="2"/>
</dbReference>
<evidence type="ECO:0000313" key="7">
    <source>
        <dbReference type="EMBL" id="ACO10542.1"/>
    </source>
</evidence>
<evidence type="ECO:0000256" key="3">
    <source>
        <dbReference type="ARBA" id="ARBA00023043"/>
    </source>
</evidence>